<evidence type="ECO:0000256" key="5">
    <source>
        <dbReference type="ARBA" id="ARBA00022737"/>
    </source>
</evidence>
<dbReference type="InterPro" id="IPR013525">
    <property type="entry name" value="ABC2_TM"/>
</dbReference>
<evidence type="ECO:0000313" key="14">
    <source>
        <dbReference type="Proteomes" id="UP001153069"/>
    </source>
</evidence>
<protein>
    <submittedName>
        <fullName evidence="13">Retinal-specific ATP-binding cassette transporter</fullName>
    </submittedName>
</protein>
<dbReference type="PROSITE" id="PS00211">
    <property type="entry name" value="ABC_TRANSPORTER_1"/>
    <property type="match status" value="2"/>
</dbReference>
<feature type="transmembrane region" description="Helical" evidence="11">
    <location>
        <begin position="441"/>
        <end position="461"/>
    </location>
</feature>
<evidence type="ECO:0000259" key="12">
    <source>
        <dbReference type="PROSITE" id="PS50893"/>
    </source>
</evidence>
<dbReference type="Proteomes" id="UP001153069">
    <property type="component" value="Unassembled WGS sequence"/>
</dbReference>
<feature type="transmembrane region" description="Helical" evidence="11">
    <location>
        <begin position="25"/>
        <end position="46"/>
    </location>
</feature>
<keyword evidence="8 11" id="KW-1133">Transmembrane helix</keyword>
<comment type="subcellular location">
    <subcellularLocation>
        <location evidence="1">Membrane</location>
        <topology evidence="1">Multi-pass membrane protein</topology>
    </subcellularLocation>
</comment>
<dbReference type="InterPro" id="IPR003593">
    <property type="entry name" value="AAA+_ATPase"/>
</dbReference>
<dbReference type="Pfam" id="PF23321">
    <property type="entry name" value="R1_ABCA1"/>
    <property type="match status" value="1"/>
</dbReference>
<feature type="transmembrane region" description="Helical" evidence="11">
    <location>
        <begin position="468"/>
        <end position="487"/>
    </location>
</feature>
<dbReference type="InterPro" id="IPR003439">
    <property type="entry name" value="ABC_transporter-like_ATP-bd"/>
</dbReference>
<dbReference type="FunFam" id="3.40.50.300:FF:000335">
    <property type="entry name" value="ATP binding cassette subfamily A member 5"/>
    <property type="match status" value="1"/>
</dbReference>
<evidence type="ECO:0000256" key="3">
    <source>
        <dbReference type="ARBA" id="ARBA00022448"/>
    </source>
</evidence>
<dbReference type="FunFam" id="3.40.50.300:FF:000298">
    <property type="entry name" value="ATP-binding cassette sub-family A member 12"/>
    <property type="match status" value="1"/>
</dbReference>
<keyword evidence="4 11" id="KW-0812">Transmembrane</keyword>
<organism evidence="13 14">
    <name type="scientific">Seminavis robusta</name>
    <dbReference type="NCBI Taxonomy" id="568900"/>
    <lineage>
        <taxon>Eukaryota</taxon>
        <taxon>Sar</taxon>
        <taxon>Stramenopiles</taxon>
        <taxon>Ochrophyta</taxon>
        <taxon>Bacillariophyta</taxon>
        <taxon>Bacillariophyceae</taxon>
        <taxon>Bacillariophycidae</taxon>
        <taxon>Naviculales</taxon>
        <taxon>Naviculaceae</taxon>
        <taxon>Seminavis</taxon>
    </lineage>
</organism>
<dbReference type="Pfam" id="PF12698">
    <property type="entry name" value="ABC2_membrane_3"/>
    <property type="match status" value="2"/>
</dbReference>
<dbReference type="GO" id="GO:0016887">
    <property type="term" value="F:ATP hydrolysis activity"/>
    <property type="evidence" value="ECO:0007669"/>
    <property type="project" value="InterPro"/>
</dbReference>
<proteinExistence type="inferred from homology"/>
<evidence type="ECO:0000256" key="4">
    <source>
        <dbReference type="ARBA" id="ARBA00022692"/>
    </source>
</evidence>
<dbReference type="EMBL" id="CAICTM010000223">
    <property type="protein sequence ID" value="CAB9505247.1"/>
    <property type="molecule type" value="Genomic_DNA"/>
</dbReference>
<evidence type="ECO:0000256" key="7">
    <source>
        <dbReference type="ARBA" id="ARBA00022840"/>
    </source>
</evidence>
<feature type="transmembrane region" description="Helical" evidence="11">
    <location>
        <begin position="1276"/>
        <end position="1299"/>
    </location>
</feature>
<dbReference type="Pfam" id="PF00005">
    <property type="entry name" value="ABC_tran"/>
    <property type="match status" value="2"/>
</dbReference>
<feature type="transmembrane region" description="Helical" evidence="11">
    <location>
        <begin position="402"/>
        <end position="421"/>
    </location>
</feature>
<keyword evidence="3" id="KW-0813">Transport</keyword>
<name>A0A9N8DLG9_9STRA</name>
<evidence type="ECO:0000256" key="1">
    <source>
        <dbReference type="ARBA" id="ARBA00004141"/>
    </source>
</evidence>
<feature type="region of interest" description="Disordered" evidence="10">
    <location>
        <begin position="960"/>
        <end position="994"/>
    </location>
</feature>
<feature type="transmembrane region" description="Helical" evidence="11">
    <location>
        <begin position="1392"/>
        <end position="1414"/>
    </location>
</feature>
<evidence type="ECO:0000313" key="13">
    <source>
        <dbReference type="EMBL" id="CAB9505247.1"/>
    </source>
</evidence>
<dbReference type="InterPro" id="IPR027417">
    <property type="entry name" value="P-loop_NTPase"/>
</dbReference>
<dbReference type="PANTHER" id="PTHR19229:SF36">
    <property type="entry name" value="ATP-BINDING CASSETTE SUB-FAMILY A MEMBER 2"/>
    <property type="match status" value="1"/>
</dbReference>
<dbReference type="SMART" id="SM00382">
    <property type="entry name" value="AAA"/>
    <property type="match status" value="2"/>
</dbReference>
<dbReference type="InterPro" id="IPR017871">
    <property type="entry name" value="ABC_transporter-like_CS"/>
</dbReference>
<feature type="domain" description="ABC transporter" evidence="12">
    <location>
        <begin position="633"/>
        <end position="867"/>
    </location>
</feature>
<dbReference type="CDD" id="cd03263">
    <property type="entry name" value="ABC_subfamily_A"/>
    <property type="match status" value="2"/>
</dbReference>
<dbReference type="PANTHER" id="PTHR19229">
    <property type="entry name" value="ATP-BINDING CASSETTE TRANSPORTER SUBFAMILY A ABCA"/>
    <property type="match status" value="1"/>
</dbReference>
<dbReference type="SUPFAM" id="SSF52540">
    <property type="entry name" value="P-loop containing nucleoside triphosphate hydrolases"/>
    <property type="match status" value="2"/>
</dbReference>
<feature type="transmembrane region" description="Helical" evidence="11">
    <location>
        <begin position="360"/>
        <end position="381"/>
    </location>
</feature>
<comment type="similarity">
    <text evidence="2">Belongs to the ABC transporter superfamily. ABCA family.</text>
</comment>
<dbReference type="InterPro" id="IPR026082">
    <property type="entry name" value="ABCA"/>
</dbReference>
<feature type="transmembrane region" description="Helical" evidence="11">
    <location>
        <begin position="1434"/>
        <end position="1452"/>
    </location>
</feature>
<feature type="compositionally biased region" description="Polar residues" evidence="10">
    <location>
        <begin position="979"/>
        <end position="994"/>
    </location>
</feature>
<feature type="transmembrane region" description="Helical" evidence="11">
    <location>
        <begin position="1022"/>
        <end position="1041"/>
    </location>
</feature>
<dbReference type="GO" id="GO:0005524">
    <property type="term" value="F:ATP binding"/>
    <property type="evidence" value="ECO:0007669"/>
    <property type="project" value="UniProtKB-KW"/>
</dbReference>
<evidence type="ECO:0000256" key="10">
    <source>
        <dbReference type="SAM" id="MobiDB-lite"/>
    </source>
</evidence>
<keyword evidence="14" id="KW-1185">Reference proteome</keyword>
<evidence type="ECO:0000256" key="6">
    <source>
        <dbReference type="ARBA" id="ARBA00022741"/>
    </source>
</evidence>
<keyword evidence="6" id="KW-0547">Nucleotide-binding</keyword>
<keyword evidence="9 11" id="KW-0472">Membrane</keyword>
<feature type="transmembrane region" description="Helical" evidence="11">
    <location>
        <begin position="1364"/>
        <end position="1386"/>
    </location>
</feature>
<keyword evidence="7 13" id="KW-0067">ATP-binding</keyword>
<dbReference type="GO" id="GO:0005319">
    <property type="term" value="F:lipid transporter activity"/>
    <property type="evidence" value="ECO:0007669"/>
    <property type="project" value="TreeGrafter"/>
</dbReference>
<sequence length="1960" mass="219378">MISAPTVPKGWNALMRRNFIYRKRNWVSTIAELALPVLFCFVLVSLKETAEKSEHFKPREIPAHFPSDIQAIQILSFTDYITALQAKRICLAKNRNTTVPNNNDDVKTKRNHSNFVISGMLDHGRNWQVPFIQCDSRHCKHHGEEAYRYCHYPKLGLAASTPTDLGGMQRARDFQTYVYKRYPQLHNTSLPALKSSGNFTRFFESSQALDDYIQHPGYGIGVERAKLAMAIVFTGNDTTNYDYAIRVNSTNNNAPEYSGKGSNTWRTTPDTNRMFASLAKRETQACRFLGQPQGPLEYSCTGQYILNGLLTTQRFVQDWIMVDTGAHDAGLFVAEHGVKFAPFPSKAYQEQGFYTVLNGFLALFLTLGFLYPVASIISYIATERETGQKEFLKMMSVKEWEIGTSWFCTFLLLHMVTAKLLTRISRPLFAYSDPMLLWTFWQSALVSFVAFACFVPSLVVAKTNSASRTVLVGLLLFLSGYFLSQSIDLEDGDPFWMKVLCLHPGAAFAYGVQTLGRLEDAGIGTNWNSIDSSDSPSGFTVFVSLQFLWLDCLLYTLLSWYFNRVFPGTEHGNALPYSFPLRPAYWFRCFQTQQLTNQAPFEYTPANNDEESEIPMEPVSESLRQQSQMGSSVELHNLRKVFPNCLGNNSVTAVDGLNLSLYQGQVTALLGHNGSGKSTTIKMLTGAIVPTDGFHVVAGKRSTTQMEGIRETLGICLQNNDALFPKLTVQEHLCFYSRLKGVSSKTEEVDRALKDVGLDEKRHTLSMHLSGGMKRKLCVGIAFCGDSRLVVLDEPTSGMDPSSRRFTWNLIQRYRPGKIILLTTHFLDEADLLADKIAILADGRLQCVGSPLWLKRQYDVGYRLTIAKDAGNSPLLGNDQKVRDDKLIEMVHRVVTGSRTLSISEKELTFHLPLSSTGSFGTMFRYLDTEVNQGVLVSYGIGMTTLDEVFREVARGTKMRCSEDDEDAPSGPNRKENWFPTSLQASSTISPKGNNTRSHTFWRHLYALLCKRLINFRRDKKAWFATTILPGLFVLFGFLVLKYGDTQKALGPLRLDLTSYNQEDQLITPIGTQNPVPFNSPGRDFRCQPGWCSYQYPISKVKETDEMYFFCGGQSYLLSSPNCSIDVSSTIMGRLNNSEITPIGSNVGNINESSHSILRSAPGFKDSQYGAIWFTHQANSTLDGGGGSYGEKAAGRCHAMTREYMMDTECDLYKGLGYVISYNFTAIHVAPLFQKLADEAIIREAINNDELRISPTIHPLPKTQLESRFRKEDDVFSLWFMVVLSFPIIAGYMANFVLLERESKVKHLQTLAGVEPATYWLSSILWDTMNYQLPLWFTVSLMHVFDVEVFTTLERDTRGGVISLLFLFGPAAASFAYCVSFLFTSASLCNMFIITTGFITGLGGPIATYTLRLLGSDPDDPWEKLIKIARALEWTLRCTPSFCLGKGLFYTINIGTFQMQRADAITVWDGSILFYEVIALVLQSFVYLLLAICLDRAQRSQNLSLYCGQFWSFLTCNVRRRYEACSTSDDTVEDSDALEEEDRVLSDRTAEDSMVLRRLSKVYGNGKVAVDNMSLGILPGQVFGLLGVNGAGKTTTMCMLSAEFAPTSGDILLAGQTVTSDIRQLRSKLGYCAQFDALCENLTGREHVELYAALKCMDSSIIKDAADKMLSEVGFSDFDKDRLSRYYSGGMQRKLSIAIAMIGDPIVVLLDEPTTGVCPVSRQAIWRIISNLASKTSVVLTTHSMDECEALCSRIGIMSNGRLVCLGSAHHLKSKFGSGLYQLEMKVHSVEESDSDFASIYDKLSLIKEASNVDIEAVQLRDGNGIFFDLQEAYEALDAITMDGHLSMRLAPDNSETSAVYNEARSLAGVSLWSLASFAATELRIRQIHQFMCNSFQGAAQRERQDLKLRYEIRASIPLADLFSTIEEHKETLCLSEYGVSQTSLEQVFNMIARDQQHCQ</sequence>
<dbReference type="PROSITE" id="PS50893">
    <property type="entry name" value="ABC_TRANSPORTER_2"/>
    <property type="match status" value="2"/>
</dbReference>
<comment type="caution">
    <text evidence="13">The sequence shown here is derived from an EMBL/GenBank/DDBJ whole genome shotgun (WGS) entry which is preliminary data.</text>
</comment>
<dbReference type="InterPro" id="IPR056264">
    <property type="entry name" value="R2_ABCA1-4-like"/>
</dbReference>
<reference evidence="13" key="1">
    <citation type="submission" date="2020-06" db="EMBL/GenBank/DDBJ databases">
        <authorList>
            <consortium name="Plant Systems Biology data submission"/>
        </authorList>
    </citation>
    <scope>NUCLEOTIDE SEQUENCE</scope>
    <source>
        <strain evidence="13">D6</strain>
    </source>
</reference>
<dbReference type="OrthoDB" id="10255969at2759"/>
<feature type="transmembrane region" description="Helical" evidence="11">
    <location>
        <begin position="539"/>
        <end position="562"/>
    </location>
</feature>
<evidence type="ECO:0000256" key="9">
    <source>
        <dbReference type="ARBA" id="ARBA00023136"/>
    </source>
</evidence>
<accession>A0A9N8DLG9</accession>
<evidence type="ECO:0000256" key="8">
    <source>
        <dbReference type="ARBA" id="ARBA00022989"/>
    </source>
</evidence>
<dbReference type="GO" id="GO:0016020">
    <property type="term" value="C:membrane"/>
    <property type="evidence" value="ECO:0007669"/>
    <property type="project" value="UniProtKB-SubCell"/>
</dbReference>
<dbReference type="Gene3D" id="3.40.50.300">
    <property type="entry name" value="P-loop containing nucleotide triphosphate hydrolases"/>
    <property type="match status" value="2"/>
</dbReference>
<feature type="transmembrane region" description="Helical" evidence="11">
    <location>
        <begin position="1472"/>
        <end position="1494"/>
    </location>
</feature>
<feature type="domain" description="ABC transporter" evidence="12">
    <location>
        <begin position="1554"/>
        <end position="1785"/>
    </location>
</feature>
<evidence type="ECO:0000256" key="11">
    <source>
        <dbReference type="SAM" id="Phobius"/>
    </source>
</evidence>
<dbReference type="GO" id="GO:0140359">
    <property type="term" value="F:ABC-type transporter activity"/>
    <property type="evidence" value="ECO:0007669"/>
    <property type="project" value="InterPro"/>
</dbReference>
<evidence type="ECO:0000256" key="2">
    <source>
        <dbReference type="ARBA" id="ARBA00008869"/>
    </source>
</evidence>
<keyword evidence="5" id="KW-0677">Repeat</keyword>
<gene>
    <name evidence="13" type="ORF">SEMRO_224_G091680.1</name>
</gene>